<evidence type="ECO:0000313" key="3">
    <source>
        <dbReference type="Proteomes" id="UP000246410"/>
    </source>
</evidence>
<feature type="compositionally biased region" description="Basic residues" evidence="1">
    <location>
        <begin position="41"/>
        <end position="55"/>
    </location>
</feature>
<reference evidence="2 3" key="1">
    <citation type="submission" date="2018-05" db="EMBL/GenBank/DDBJ databases">
        <title>Genomic Encyclopedia of Type Strains, Phase IV (KMG-IV): sequencing the most valuable type-strain genomes for metagenomic binning, comparative biology and taxonomic classification.</title>
        <authorList>
            <person name="Goeker M."/>
        </authorList>
    </citation>
    <scope>NUCLEOTIDE SEQUENCE [LARGE SCALE GENOMIC DNA]</scope>
    <source>
        <strain evidence="2 3">DSM 44717</strain>
    </source>
</reference>
<organism evidence="2 3">
    <name type="scientific">Nocardia neocaledoniensis</name>
    <dbReference type="NCBI Taxonomy" id="236511"/>
    <lineage>
        <taxon>Bacteria</taxon>
        <taxon>Bacillati</taxon>
        <taxon>Actinomycetota</taxon>
        <taxon>Actinomycetes</taxon>
        <taxon>Mycobacteriales</taxon>
        <taxon>Nocardiaceae</taxon>
        <taxon>Nocardia</taxon>
    </lineage>
</organism>
<dbReference type="Proteomes" id="UP000246410">
    <property type="component" value="Unassembled WGS sequence"/>
</dbReference>
<keyword evidence="3" id="KW-1185">Reference proteome</keyword>
<gene>
    <name evidence="2" type="ORF">DFR69_11218</name>
</gene>
<dbReference type="AlphaFoldDB" id="A0A317N6I2"/>
<feature type="region of interest" description="Disordered" evidence="1">
    <location>
        <begin position="1"/>
        <end position="55"/>
    </location>
</feature>
<dbReference type="RefSeq" id="WP_167456413.1">
    <property type="nucleotide sequence ID" value="NZ_QGTL01000012.1"/>
</dbReference>
<evidence type="ECO:0000256" key="1">
    <source>
        <dbReference type="SAM" id="MobiDB-lite"/>
    </source>
</evidence>
<accession>A0A317N6I2</accession>
<comment type="caution">
    <text evidence="2">The sequence shown here is derived from an EMBL/GenBank/DDBJ whole genome shotgun (WGS) entry which is preliminary data.</text>
</comment>
<proteinExistence type="predicted"/>
<sequence>MRARETASTEQPAERPDLVAWRRRHALRSSSAATAVPSGRTYRRAAKHRDRRYDS</sequence>
<protein>
    <submittedName>
        <fullName evidence="2">Uncharacterized protein</fullName>
    </submittedName>
</protein>
<feature type="compositionally biased region" description="Basic and acidic residues" evidence="1">
    <location>
        <begin position="1"/>
        <end position="17"/>
    </location>
</feature>
<evidence type="ECO:0000313" key="2">
    <source>
        <dbReference type="EMBL" id="PWV70599.1"/>
    </source>
</evidence>
<name>A0A317N6I2_9NOCA</name>
<dbReference type="EMBL" id="QGTL01000012">
    <property type="protein sequence ID" value="PWV70599.1"/>
    <property type="molecule type" value="Genomic_DNA"/>
</dbReference>